<dbReference type="GO" id="GO:0016787">
    <property type="term" value="F:hydrolase activity"/>
    <property type="evidence" value="ECO:0007669"/>
    <property type="project" value="UniProtKB-KW"/>
</dbReference>
<protein>
    <recommendedName>
        <fullName evidence="8">Abasic site processing protein</fullName>
        <ecNumber evidence="8">3.4.-.-</ecNumber>
    </recommendedName>
</protein>
<evidence type="ECO:0000256" key="6">
    <source>
        <dbReference type="ARBA" id="ARBA00023125"/>
    </source>
</evidence>
<comment type="similarity">
    <text evidence="1 8">Belongs to the SOS response-associated peptidase family.</text>
</comment>
<accession>A0ABV7WA17</accession>
<dbReference type="InterPro" id="IPR003738">
    <property type="entry name" value="SRAP"/>
</dbReference>
<evidence type="ECO:0000256" key="2">
    <source>
        <dbReference type="ARBA" id="ARBA00022670"/>
    </source>
</evidence>
<dbReference type="Gene3D" id="3.90.1680.10">
    <property type="entry name" value="SOS response associated peptidase-like"/>
    <property type="match status" value="1"/>
</dbReference>
<gene>
    <name evidence="10" type="ORF">ACFOPI_21060</name>
</gene>
<organism evidence="10 11">
    <name type="scientific">Hydrogenophaga luteola</name>
    <dbReference type="NCBI Taxonomy" id="1591122"/>
    <lineage>
        <taxon>Bacteria</taxon>
        <taxon>Pseudomonadati</taxon>
        <taxon>Pseudomonadota</taxon>
        <taxon>Betaproteobacteria</taxon>
        <taxon>Burkholderiales</taxon>
        <taxon>Comamonadaceae</taxon>
        <taxon>Hydrogenophaga</taxon>
    </lineage>
</organism>
<dbReference type="InterPro" id="IPR036590">
    <property type="entry name" value="SRAP-like"/>
</dbReference>
<keyword evidence="2 8" id="KW-0645">Protease</keyword>
<keyword evidence="11" id="KW-1185">Reference proteome</keyword>
<keyword evidence="6" id="KW-0238">DNA-binding</keyword>
<keyword evidence="7" id="KW-0456">Lyase</keyword>
<feature type="compositionally biased region" description="Basic and acidic residues" evidence="9">
    <location>
        <begin position="57"/>
        <end position="74"/>
    </location>
</feature>
<dbReference type="PANTHER" id="PTHR13604:SF0">
    <property type="entry name" value="ABASIC SITE PROCESSING PROTEIN HMCES"/>
    <property type="match status" value="1"/>
</dbReference>
<evidence type="ECO:0000313" key="11">
    <source>
        <dbReference type="Proteomes" id="UP001595729"/>
    </source>
</evidence>
<dbReference type="SUPFAM" id="SSF143081">
    <property type="entry name" value="BB1717-like"/>
    <property type="match status" value="1"/>
</dbReference>
<evidence type="ECO:0000256" key="1">
    <source>
        <dbReference type="ARBA" id="ARBA00008136"/>
    </source>
</evidence>
<evidence type="ECO:0000256" key="8">
    <source>
        <dbReference type="RuleBase" id="RU364100"/>
    </source>
</evidence>
<evidence type="ECO:0000256" key="4">
    <source>
        <dbReference type="ARBA" id="ARBA00022801"/>
    </source>
</evidence>
<proteinExistence type="inferred from homology"/>
<feature type="region of interest" description="Disordered" evidence="9">
    <location>
        <begin position="49"/>
        <end position="74"/>
    </location>
</feature>
<dbReference type="EMBL" id="JBHRXX010000009">
    <property type="protein sequence ID" value="MFC3686093.1"/>
    <property type="molecule type" value="Genomic_DNA"/>
</dbReference>
<keyword evidence="5" id="KW-0190">Covalent protein-DNA linkage</keyword>
<evidence type="ECO:0000256" key="3">
    <source>
        <dbReference type="ARBA" id="ARBA00022763"/>
    </source>
</evidence>
<dbReference type="Pfam" id="PF02586">
    <property type="entry name" value="SRAP"/>
    <property type="match status" value="1"/>
</dbReference>
<dbReference type="EC" id="3.4.-.-" evidence="8"/>
<evidence type="ECO:0000256" key="5">
    <source>
        <dbReference type="ARBA" id="ARBA00023124"/>
    </source>
</evidence>
<dbReference type="RefSeq" id="WP_382178360.1">
    <property type="nucleotide sequence ID" value="NZ_JBHRXX010000009.1"/>
</dbReference>
<evidence type="ECO:0000313" key="10">
    <source>
        <dbReference type="EMBL" id="MFC3686093.1"/>
    </source>
</evidence>
<keyword evidence="3" id="KW-0227">DNA damage</keyword>
<keyword evidence="4 8" id="KW-0378">Hydrolase</keyword>
<evidence type="ECO:0000256" key="7">
    <source>
        <dbReference type="ARBA" id="ARBA00023239"/>
    </source>
</evidence>
<comment type="caution">
    <text evidence="10">The sequence shown here is derived from an EMBL/GenBank/DDBJ whole genome shotgun (WGS) entry which is preliminary data.</text>
</comment>
<evidence type="ECO:0000256" key="9">
    <source>
        <dbReference type="SAM" id="MobiDB-lite"/>
    </source>
</evidence>
<sequence>MCNLNGSTDAQTLRSQLFLDLDNLSWDQTVAPLGRGVYIRQDNRAQVGQWGMIPPNSKERTPKTREGRRLSTNNARRETVATAWTFRFPWSRGQRCLIPAEWFQEPYWGISHTDPMSMSKNTWWRFWRADGQPWMLAGIWNEWTDPVTGEVVPNYTMLTQNCDGHPLLALMHKPDPKLPPDKQDKRTVVPIEREDWDLWLHGPKEAAEALIRVPPVELFRHGPAEPEKAYALRLPI</sequence>
<name>A0ABV7WA17_9BURK</name>
<dbReference type="Proteomes" id="UP001595729">
    <property type="component" value="Unassembled WGS sequence"/>
</dbReference>
<reference evidence="11" key="1">
    <citation type="journal article" date="2019" name="Int. J. Syst. Evol. Microbiol.">
        <title>The Global Catalogue of Microorganisms (GCM) 10K type strain sequencing project: providing services to taxonomists for standard genome sequencing and annotation.</title>
        <authorList>
            <consortium name="The Broad Institute Genomics Platform"/>
            <consortium name="The Broad Institute Genome Sequencing Center for Infectious Disease"/>
            <person name="Wu L."/>
            <person name="Ma J."/>
        </authorList>
    </citation>
    <scope>NUCLEOTIDE SEQUENCE [LARGE SCALE GENOMIC DNA]</scope>
    <source>
        <strain evidence="11">KCTC 42501</strain>
    </source>
</reference>
<dbReference type="PANTHER" id="PTHR13604">
    <property type="entry name" value="DC12-RELATED"/>
    <property type="match status" value="1"/>
</dbReference>